<evidence type="ECO:0000256" key="4">
    <source>
        <dbReference type="ARBA" id="ARBA00022692"/>
    </source>
</evidence>
<sequence>MLRSLGAIFMLFVVTRVLGKKQISQLSLFEYVTGITLGELAGFLSTDIEAHYLHGVAALSLWFFIPLTLEYTTLKSKRLRHLFEGKGRVMIRQGKILEDNLRRERYTADELLEQLRAKSVFKVADVEFAMLEASGELSVLLKKDKQPLTVEDVGIISGPDSLPHTVIMDGQINDEELAASSLSREWLHKELVKLNATVDNVFLAQVGDSNKLYVDFYDDGKGHKKEKPQAELLATLRKCTADMDSLARSSGTIEARVNYEETAAALREAVQKLSGKAYK</sequence>
<keyword evidence="6" id="KW-0472">Membrane</keyword>
<dbReference type="OrthoDB" id="9778331at2"/>
<dbReference type="Proteomes" id="UP000490800">
    <property type="component" value="Unassembled WGS sequence"/>
</dbReference>
<reference evidence="9 10" key="1">
    <citation type="journal article" date="2019" name="Microorganisms">
        <title>Paenibacillus lutrae sp. nov., A Chitinolytic Species Isolated from A River Otter in Castril Natural Park, Granada, Spain.</title>
        <authorList>
            <person name="Rodriguez M."/>
            <person name="Reina J.C."/>
            <person name="Bejar V."/>
            <person name="Llamas I."/>
        </authorList>
    </citation>
    <scope>NUCLEOTIDE SEQUENCE [LARGE SCALE GENOMIC DNA]</scope>
    <source>
        <strain evidence="9 10">N10</strain>
    </source>
</reference>
<keyword evidence="4" id="KW-0812">Transmembrane</keyword>
<evidence type="ECO:0000256" key="2">
    <source>
        <dbReference type="ARBA" id="ARBA00006448"/>
    </source>
</evidence>
<evidence type="ECO:0000259" key="7">
    <source>
        <dbReference type="Pfam" id="PF04239"/>
    </source>
</evidence>
<evidence type="ECO:0000256" key="3">
    <source>
        <dbReference type="ARBA" id="ARBA00022475"/>
    </source>
</evidence>
<comment type="subcellular location">
    <subcellularLocation>
        <location evidence="1">Cell membrane</location>
        <topology evidence="1">Multi-pass membrane protein</topology>
    </subcellularLocation>
</comment>
<dbReference type="Pfam" id="PF20730">
    <property type="entry name" value="YetF_N"/>
    <property type="match status" value="1"/>
</dbReference>
<dbReference type="PANTHER" id="PTHR34582">
    <property type="entry name" value="UPF0702 TRANSMEMBRANE PROTEIN YCAP"/>
    <property type="match status" value="1"/>
</dbReference>
<comment type="similarity">
    <text evidence="2">Belongs to the UPF0702 family.</text>
</comment>
<dbReference type="Pfam" id="PF04239">
    <property type="entry name" value="DUF421"/>
    <property type="match status" value="1"/>
</dbReference>
<keyword evidence="10" id="KW-1185">Reference proteome</keyword>
<evidence type="ECO:0000313" key="10">
    <source>
        <dbReference type="Proteomes" id="UP000490800"/>
    </source>
</evidence>
<name>A0A7X3FH46_9BACL</name>
<dbReference type="InterPro" id="IPR048454">
    <property type="entry name" value="YetF_N"/>
</dbReference>
<evidence type="ECO:0000313" key="9">
    <source>
        <dbReference type="EMBL" id="MVO99507.1"/>
    </source>
</evidence>
<dbReference type="Gene3D" id="3.30.240.20">
    <property type="entry name" value="bsu07140 like domains"/>
    <property type="match status" value="2"/>
</dbReference>
<dbReference type="EMBL" id="RHLK01000003">
    <property type="protein sequence ID" value="MVO99507.1"/>
    <property type="molecule type" value="Genomic_DNA"/>
</dbReference>
<evidence type="ECO:0000256" key="1">
    <source>
        <dbReference type="ARBA" id="ARBA00004651"/>
    </source>
</evidence>
<dbReference type="InterPro" id="IPR007353">
    <property type="entry name" value="DUF421"/>
</dbReference>
<protein>
    <submittedName>
        <fullName evidence="9">DUF421 domain-containing protein</fullName>
    </submittedName>
</protein>
<evidence type="ECO:0000256" key="6">
    <source>
        <dbReference type="ARBA" id="ARBA00023136"/>
    </source>
</evidence>
<keyword evidence="5" id="KW-1133">Transmembrane helix</keyword>
<proteinExistence type="inferred from homology"/>
<evidence type="ECO:0000259" key="8">
    <source>
        <dbReference type="Pfam" id="PF20730"/>
    </source>
</evidence>
<evidence type="ECO:0000256" key="5">
    <source>
        <dbReference type="ARBA" id="ARBA00022989"/>
    </source>
</evidence>
<accession>A0A7X3FH46</accession>
<dbReference type="AlphaFoldDB" id="A0A7X3FH46"/>
<feature type="domain" description="YetF-like N-terminal transmembrane" evidence="8">
    <location>
        <begin position="6"/>
        <end position="71"/>
    </location>
</feature>
<organism evidence="9 10">
    <name type="scientific">Paenibacillus lutrae</name>
    <dbReference type="NCBI Taxonomy" id="2078573"/>
    <lineage>
        <taxon>Bacteria</taxon>
        <taxon>Bacillati</taxon>
        <taxon>Bacillota</taxon>
        <taxon>Bacilli</taxon>
        <taxon>Bacillales</taxon>
        <taxon>Paenibacillaceae</taxon>
        <taxon>Paenibacillus</taxon>
    </lineage>
</organism>
<dbReference type="PANTHER" id="PTHR34582:SF7">
    <property type="entry name" value="UPF0702 TRANSMEMBRANE PROTEIN YDFS"/>
    <property type="match status" value="1"/>
</dbReference>
<feature type="domain" description="YetF C-terminal" evidence="7">
    <location>
        <begin position="75"/>
        <end position="206"/>
    </location>
</feature>
<dbReference type="GO" id="GO:0005886">
    <property type="term" value="C:plasma membrane"/>
    <property type="evidence" value="ECO:0007669"/>
    <property type="project" value="UniProtKB-SubCell"/>
</dbReference>
<comment type="caution">
    <text evidence="9">The sequence shown here is derived from an EMBL/GenBank/DDBJ whole genome shotgun (WGS) entry which is preliminary data.</text>
</comment>
<dbReference type="InterPro" id="IPR023090">
    <property type="entry name" value="UPF0702_alpha/beta_dom_sf"/>
</dbReference>
<gene>
    <name evidence="9" type="ORF">EDM21_08190</name>
</gene>
<keyword evidence="3" id="KW-1003">Cell membrane</keyword>